<dbReference type="CDD" id="cd00082">
    <property type="entry name" value="HisKA"/>
    <property type="match status" value="1"/>
</dbReference>
<dbReference type="EC" id="2.7.13.3" evidence="2"/>
<dbReference type="InterPro" id="IPR005467">
    <property type="entry name" value="His_kinase_dom"/>
</dbReference>
<evidence type="ECO:0000256" key="5">
    <source>
        <dbReference type="ARBA" id="ARBA00022741"/>
    </source>
</evidence>
<dbReference type="PANTHER" id="PTHR44936">
    <property type="entry name" value="SENSOR PROTEIN CREC"/>
    <property type="match status" value="1"/>
</dbReference>
<evidence type="ECO:0000259" key="9">
    <source>
        <dbReference type="PROSITE" id="PS50109"/>
    </source>
</evidence>
<protein>
    <recommendedName>
        <fullName evidence="2">histidine kinase</fullName>
        <ecNumber evidence="2">2.7.13.3</ecNumber>
    </recommendedName>
</protein>
<dbReference type="Pfam" id="PF02518">
    <property type="entry name" value="HATPase_c"/>
    <property type="match status" value="1"/>
</dbReference>
<accession>A0A450T869</accession>
<feature type="transmembrane region" description="Helical" evidence="8">
    <location>
        <begin position="53"/>
        <end position="73"/>
    </location>
</feature>
<comment type="catalytic activity">
    <reaction evidence="1">
        <text>ATP + protein L-histidine = ADP + protein N-phospho-L-histidine.</text>
        <dbReference type="EC" id="2.7.13.3"/>
    </reaction>
</comment>
<keyword evidence="4" id="KW-0808">Transferase</keyword>
<evidence type="ECO:0000256" key="6">
    <source>
        <dbReference type="ARBA" id="ARBA00022777"/>
    </source>
</evidence>
<proteinExistence type="predicted"/>
<dbReference type="InterPro" id="IPR003594">
    <property type="entry name" value="HATPase_dom"/>
</dbReference>
<sequence length="446" mass="48222">MPPSDPCPGEGATETCDALINLSRIRMLRWLSVGAMFLIVLLAPFLPTIEAPMMPLLVVAVAALSFNVAVVALRRNIVSHGAPPLAMELVFDLLAWSAFLYFSGGATNPLISILLPFVAIGAVVLPHRQAWGLGLLSVLCYSLLWEFHRPLAIHDGRAAMHLHLLGMWLIFAVSVGVSVWFITRMTGAIRRCDQDLAEAREAALRDEWIFSLGGLAAGAAHELSTPLSTIGTLVEEMRALPDPVTASRADLELMETQLAVCRQALTRLARRAGHPRAERTEPISAEEWLRALVHAWRSFHPGTEIGLELGPELAELRIAPDLFLEQAIRNLVDNAVVAHPARIELSARCHEGYLDIGIADRGHGIARGVIGRLERGIPQHSETGLGLGLALARGAIERCGGQMEFSARSGGGTQARVLLPLVPRSILFCAFQSSPGASRQGAARRE</sequence>
<keyword evidence="8" id="KW-1133">Transmembrane helix</keyword>
<dbReference type="SUPFAM" id="SSF55874">
    <property type="entry name" value="ATPase domain of HSP90 chaperone/DNA topoisomerase II/histidine kinase"/>
    <property type="match status" value="1"/>
</dbReference>
<keyword evidence="5" id="KW-0547">Nucleotide-binding</keyword>
<evidence type="ECO:0000256" key="8">
    <source>
        <dbReference type="SAM" id="Phobius"/>
    </source>
</evidence>
<evidence type="ECO:0000256" key="3">
    <source>
        <dbReference type="ARBA" id="ARBA00022553"/>
    </source>
</evidence>
<dbReference type="GO" id="GO:0000155">
    <property type="term" value="F:phosphorelay sensor kinase activity"/>
    <property type="evidence" value="ECO:0007669"/>
    <property type="project" value="InterPro"/>
</dbReference>
<dbReference type="PRINTS" id="PR00344">
    <property type="entry name" value="BCTRLSENSOR"/>
</dbReference>
<keyword evidence="8" id="KW-0812">Transmembrane</keyword>
<dbReference type="EMBL" id="CAADEX010000116">
    <property type="protein sequence ID" value="VFJ62752.1"/>
    <property type="molecule type" value="Genomic_DNA"/>
</dbReference>
<reference evidence="10" key="1">
    <citation type="submission" date="2019-02" db="EMBL/GenBank/DDBJ databases">
        <authorList>
            <person name="Gruber-Vodicka R. H."/>
            <person name="Seah K. B. B."/>
        </authorList>
    </citation>
    <scope>NUCLEOTIDE SEQUENCE</scope>
    <source>
        <strain evidence="10">BECK_DK47</strain>
    </source>
</reference>
<dbReference type="PROSITE" id="PS50109">
    <property type="entry name" value="HIS_KIN"/>
    <property type="match status" value="1"/>
</dbReference>
<dbReference type="GO" id="GO:0005886">
    <property type="term" value="C:plasma membrane"/>
    <property type="evidence" value="ECO:0007669"/>
    <property type="project" value="UniProtKB-SubCell"/>
</dbReference>
<name>A0A450T869_9GAMM</name>
<evidence type="ECO:0000256" key="2">
    <source>
        <dbReference type="ARBA" id="ARBA00012438"/>
    </source>
</evidence>
<organism evidence="10">
    <name type="scientific">Candidatus Kentrum sp. DK</name>
    <dbReference type="NCBI Taxonomy" id="2126562"/>
    <lineage>
        <taxon>Bacteria</taxon>
        <taxon>Pseudomonadati</taxon>
        <taxon>Pseudomonadota</taxon>
        <taxon>Gammaproteobacteria</taxon>
        <taxon>Candidatus Kentrum</taxon>
    </lineage>
</organism>
<dbReference type="PANTHER" id="PTHR44936:SF10">
    <property type="entry name" value="SENSOR PROTEIN RSTB"/>
    <property type="match status" value="1"/>
</dbReference>
<dbReference type="InterPro" id="IPR004358">
    <property type="entry name" value="Sig_transdc_His_kin-like_C"/>
</dbReference>
<keyword evidence="7" id="KW-0067">ATP-binding</keyword>
<evidence type="ECO:0000256" key="1">
    <source>
        <dbReference type="ARBA" id="ARBA00000085"/>
    </source>
</evidence>
<feature type="transmembrane region" description="Helical" evidence="8">
    <location>
        <begin position="28"/>
        <end position="47"/>
    </location>
</feature>
<feature type="transmembrane region" description="Helical" evidence="8">
    <location>
        <begin position="160"/>
        <end position="182"/>
    </location>
</feature>
<dbReference type="InterPro" id="IPR003661">
    <property type="entry name" value="HisK_dim/P_dom"/>
</dbReference>
<evidence type="ECO:0000256" key="7">
    <source>
        <dbReference type="ARBA" id="ARBA00022840"/>
    </source>
</evidence>
<dbReference type="InterPro" id="IPR036890">
    <property type="entry name" value="HATPase_C_sf"/>
</dbReference>
<evidence type="ECO:0000256" key="4">
    <source>
        <dbReference type="ARBA" id="ARBA00022679"/>
    </source>
</evidence>
<dbReference type="Gene3D" id="3.30.565.10">
    <property type="entry name" value="Histidine kinase-like ATPase, C-terminal domain"/>
    <property type="match status" value="1"/>
</dbReference>
<keyword evidence="3" id="KW-0597">Phosphoprotein</keyword>
<keyword evidence="6 10" id="KW-0418">Kinase</keyword>
<dbReference type="SMART" id="SM00387">
    <property type="entry name" value="HATPase_c"/>
    <property type="match status" value="1"/>
</dbReference>
<evidence type="ECO:0000313" key="10">
    <source>
        <dbReference type="EMBL" id="VFJ62752.1"/>
    </source>
</evidence>
<gene>
    <name evidence="10" type="ORF">BECKDK2373B_GA0170837_11161</name>
</gene>
<dbReference type="GO" id="GO:0005524">
    <property type="term" value="F:ATP binding"/>
    <property type="evidence" value="ECO:0007669"/>
    <property type="project" value="UniProtKB-KW"/>
</dbReference>
<dbReference type="InterPro" id="IPR050980">
    <property type="entry name" value="2C_sensor_his_kinase"/>
</dbReference>
<feature type="transmembrane region" description="Helical" evidence="8">
    <location>
        <begin position="130"/>
        <end position="148"/>
    </location>
</feature>
<dbReference type="AlphaFoldDB" id="A0A450T869"/>
<feature type="domain" description="Histidine kinase" evidence="9">
    <location>
        <begin position="218"/>
        <end position="423"/>
    </location>
</feature>
<dbReference type="Gene3D" id="1.10.287.130">
    <property type="match status" value="1"/>
</dbReference>
<keyword evidence="8" id="KW-0472">Membrane</keyword>